<proteinExistence type="predicted"/>
<comment type="caution">
    <text evidence="1">The sequence shown here is derived from an EMBL/GenBank/DDBJ whole genome shotgun (WGS) entry which is preliminary data.</text>
</comment>
<organism evidence="1 2">
    <name type="scientific">Spiromyces aspiralis</name>
    <dbReference type="NCBI Taxonomy" id="68401"/>
    <lineage>
        <taxon>Eukaryota</taxon>
        <taxon>Fungi</taxon>
        <taxon>Fungi incertae sedis</taxon>
        <taxon>Zoopagomycota</taxon>
        <taxon>Kickxellomycotina</taxon>
        <taxon>Kickxellomycetes</taxon>
        <taxon>Kickxellales</taxon>
        <taxon>Kickxellaceae</taxon>
        <taxon>Spiromyces</taxon>
    </lineage>
</organism>
<gene>
    <name evidence="1" type="ORF">EV182_002494</name>
</gene>
<evidence type="ECO:0000313" key="2">
    <source>
        <dbReference type="Proteomes" id="UP001145114"/>
    </source>
</evidence>
<dbReference type="Proteomes" id="UP001145114">
    <property type="component" value="Unassembled WGS sequence"/>
</dbReference>
<dbReference type="EMBL" id="JAMZIH010000521">
    <property type="protein sequence ID" value="KAJ1679219.1"/>
    <property type="molecule type" value="Genomic_DNA"/>
</dbReference>
<feature type="non-terminal residue" evidence="1">
    <location>
        <position position="1"/>
    </location>
</feature>
<keyword evidence="2" id="KW-1185">Reference proteome</keyword>
<name>A0ACC1HXW1_9FUNG</name>
<accession>A0ACC1HXW1</accession>
<protein>
    <submittedName>
        <fullName evidence="1">Uncharacterized protein</fullName>
    </submittedName>
</protein>
<evidence type="ECO:0000313" key="1">
    <source>
        <dbReference type="EMBL" id="KAJ1679219.1"/>
    </source>
</evidence>
<sequence length="368" mass="41306">CEKMQAYLDQLRVRRSDRFKLTTVYYVPPQTIYMNEALERQLVHSMVDKFNRCLMQKASMATGESGDNNGAGALSVTSLLMISPSPSPETEDHRHHQHHRSHGHFDTQKGDELPLGAIQLIDKPSPNPSLTMSKRCQQLLRSHATMPKDWHWCFMLMSTAPRDIPTPKAMSQAGIRPGVRVRMVVYQKAIITNLFSILRVRVLSPEQPQATLVPQGDDDDSGEEQRAEANVADLGIVCAFNPAVDWIPERSPTIQYWSRLHKPFEVTVVVNNNRVTGMRVVGEPDKEEEEEGSGEVPSSRKQQAHAAVSIGRLVMERYPHLKGPSIGQAVSIVKNIMADNNIENCEKSRHLIKEIVAKTSIVDSCSRM</sequence>
<reference evidence="1" key="1">
    <citation type="submission" date="2022-06" db="EMBL/GenBank/DDBJ databases">
        <title>Phylogenomic reconstructions and comparative analyses of Kickxellomycotina fungi.</title>
        <authorList>
            <person name="Reynolds N.K."/>
            <person name="Stajich J.E."/>
            <person name="Barry K."/>
            <person name="Grigoriev I.V."/>
            <person name="Crous P."/>
            <person name="Smith M.E."/>
        </authorList>
    </citation>
    <scope>NUCLEOTIDE SEQUENCE</scope>
    <source>
        <strain evidence="1">RSA 2271</strain>
    </source>
</reference>